<organism evidence="1 2">
    <name type="scientific">Luteolibacter pohnpeiensis</name>
    <dbReference type="NCBI Taxonomy" id="454153"/>
    <lineage>
        <taxon>Bacteria</taxon>
        <taxon>Pseudomonadati</taxon>
        <taxon>Verrucomicrobiota</taxon>
        <taxon>Verrucomicrobiia</taxon>
        <taxon>Verrucomicrobiales</taxon>
        <taxon>Verrucomicrobiaceae</taxon>
        <taxon>Luteolibacter</taxon>
    </lineage>
</organism>
<reference evidence="1" key="1">
    <citation type="submission" date="2021-01" db="EMBL/GenBank/DDBJ databases">
        <title>Modified the classification status of verrucomicrobia.</title>
        <authorList>
            <person name="Feng X."/>
        </authorList>
    </citation>
    <scope>NUCLEOTIDE SEQUENCE</scope>
    <source>
        <strain evidence="1">KCTC 22041</strain>
    </source>
</reference>
<dbReference type="Proteomes" id="UP000603141">
    <property type="component" value="Unassembled WGS sequence"/>
</dbReference>
<keyword evidence="2" id="KW-1185">Reference proteome</keyword>
<dbReference type="AlphaFoldDB" id="A0A934VWF4"/>
<comment type="caution">
    <text evidence="1">The sequence shown here is derived from an EMBL/GenBank/DDBJ whole genome shotgun (WGS) entry which is preliminary data.</text>
</comment>
<proteinExistence type="predicted"/>
<evidence type="ECO:0000313" key="1">
    <source>
        <dbReference type="EMBL" id="MBK1883220.1"/>
    </source>
</evidence>
<dbReference type="RefSeq" id="WP_200271129.1">
    <property type="nucleotide sequence ID" value="NZ_JAENIJ010000019.1"/>
</dbReference>
<protein>
    <submittedName>
        <fullName evidence="1">TIGR03790 family protein</fullName>
    </submittedName>
</protein>
<dbReference type="InterPro" id="IPR022265">
    <property type="entry name" value="CHP03790"/>
</dbReference>
<dbReference type="NCBIfam" id="TIGR03790">
    <property type="entry name" value="TIGR03790 family protein"/>
    <property type="match status" value="1"/>
</dbReference>
<sequence>MSKLACAAEAGMLPGMFKRVVVFWALLVGAGWSAGLPLSPKEVVVVYNANQPDSKKLAEVYRDARNIPQDHLIGLELSAEQDISYDEYQKTLVAPLRKTFDDRAWWKRSKNPEGLIIPVQNEIRVVVLMRGVPLRIKPSPLPEGVKVDPKDPIGGRTESAVDSELAIFGIDGLPVQGALKNQYFQSKKSIREANLPFLMLTARIDAASESTCERMIQDAVEAEKTGLWGRAYIDIANKFPQGDNWLEAIAKKNLEIGIPTVVDRFNDTLPLNYPMTDASIYYGWYDWNVSGPFLNGKFYFKKGAVAIHLHSFSAEQLRNPSKNWSAGLLERGAAVTVGNVYEPYLHLTHWFDVLHDRLLDGNSWVEACWMAMPVTSWQGVVLGDPLYRPFLHLNGDGKMLAEDKDYLLLRSAAMRWGNDPEEFNKQLGMAAERLKSGTVSEALGLDLLAAGKDTQAAVWFRNAKEHFEKAEDKLRQDLHLIAIDRKAGRKAAAVQEIREAQARYGPMPEAKALAGWLDILEPPAPPKALPK</sequence>
<name>A0A934VWF4_9BACT</name>
<accession>A0A934VWF4</accession>
<gene>
    <name evidence="1" type="ORF">JIN85_12410</name>
</gene>
<evidence type="ECO:0000313" key="2">
    <source>
        <dbReference type="Proteomes" id="UP000603141"/>
    </source>
</evidence>
<dbReference type="EMBL" id="JAENIJ010000019">
    <property type="protein sequence ID" value="MBK1883220.1"/>
    <property type="molecule type" value="Genomic_DNA"/>
</dbReference>